<proteinExistence type="predicted"/>
<keyword evidence="18" id="KW-1185">Reference proteome</keyword>
<keyword evidence="7 14" id="KW-0812">Transmembrane</keyword>
<dbReference type="InterPro" id="IPR003594">
    <property type="entry name" value="HATPase_dom"/>
</dbReference>
<comment type="catalytic activity">
    <reaction evidence="1">
        <text>ATP + protein L-histidine = ADP + protein N-phospho-L-histidine.</text>
        <dbReference type="EC" id="2.7.13.3"/>
    </reaction>
</comment>
<comment type="subcellular location">
    <subcellularLocation>
        <location evidence="2">Cell membrane</location>
        <topology evidence="2">Multi-pass membrane protein</topology>
    </subcellularLocation>
</comment>
<dbReference type="InterPro" id="IPR003661">
    <property type="entry name" value="HisK_dim/P_dom"/>
</dbReference>
<dbReference type="SUPFAM" id="SSF47384">
    <property type="entry name" value="Homodimeric domain of signal transducing histidine kinase"/>
    <property type="match status" value="1"/>
</dbReference>
<evidence type="ECO:0000256" key="14">
    <source>
        <dbReference type="SAM" id="Phobius"/>
    </source>
</evidence>
<dbReference type="SMART" id="SM00388">
    <property type="entry name" value="HisKA"/>
    <property type="match status" value="1"/>
</dbReference>
<dbReference type="InterPro" id="IPR003660">
    <property type="entry name" value="HAMP_dom"/>
</dbReference>
<dbReference type="PANTHER" id="PTHR45528">
    <property type="entry name" value="SENSOR HISTIDINE KINASE CPXA"/>
    <property type="match status" value="1"/>
</dbReference>
<dbReference type="CDD" id="cd00082">
    <property type="entry name" value="HisKA"/>
    <property type="match status" value="1"/>
</dbReference>
<feature type="transmembrane region" description="Helical" evidence="14">
    <location>
        <begin position="12"/>
        <end position="29"/>
    </location>
</feature>
<dbReference type="SMART" id="SM00387">
    <property type="entry name" value="HATPase_c"/>
    <property type="match status" value="1"/>
</dbReference>
<dbReference type="PROSITE" id="PS50109">
    <property type="entry name" value="HIS_KIN"/>
    <property type="match status" value="1"/>
</dbReference>
<dbReference type="InterPro" id="IPR036097">
    <property type="entry name" value="HisK_dim/P_sf"/>
</dbReference>
<accession>A0A7X2H798</accession>
<dbReference type="Pfam" id="PF00512">
    <property type="entry name" value="HisKA"/>
    <property type="match status" value="1"/>
</dbReference>
<dbReference type="CDD" id="cd06225">
    <property type="entry name" value="HAMP"/>
    <property type="match status" value="1"/>
</dbReference>
<dbReference type="Pfam" id="PF02518">
    <property type="entry name" value="HATPase_c"/>
    <property type="match status" value="1"/>
</dbReference>
<dbReference type="PANTHER" id="PTHR45528:SF1">
    <property type="entry name" value="SENSOR HISTIDINE KINASE CPXA"/>
    <property type="match status" value="1"/>
</dbReference>
<dbReference type="EC" id="2.7.13.3" evidence="3"/>
<evidence type="ECO:0000313" key="17">
    <source>
        <dbReference type="EMBL" id="MRN54750.1"/>
    </source>
</evidence>
<dbReference type="GO" id="GO:0000155">
    <property type="term" value="F:phosphorelay sensor kinase activity"/>
    <property type="evidence" value="ECO:0007669"/>
    <property type="project" value="InterPro"/>
</dbReference>
<keyword evidence="13 14" id="KW-0472">Membrane</keyword>
<evidence type="ECO:0000256" key="5">
    <source>
        <dbReference type="ARBA" id="ARBA00022553"/>
    </source>
</evidence>
<protein>
    <recommendedName>
        <fullName evidence="3">histidine kinase</fullName>
        <ecNumber evidence="3">2.7.13.3</ecNumber>
    </recommendedName>
</protein>
<feature type="transmembrane region" description="Helical" evidence="14">
    <location>
        <begin position="35"/>
        <end position="56"/>
    </location>
</feature>
<evidence type="ECO:0000256" key="12">
    <source>
        <dbReference type="ARBA" id="ARBA00023012"/>
    </source>
</evidence>
<comment type="caution">
    <text evidence="17">The sequence shown here is derived from an EMBL/GenBank/DDBJ whole genome shotgun (WGS) entry which is preliminary data.</text>
</comment>
<feature type="domain" description="Histidine kinase" evidence="15">
    <location>
        <begin position="125"/>
        <end position="341"/>
    </location>
</feature>
<sequence length="341" mass="39225">MKKSIVSHLRGLIIVTMVIPTFSLMFLISEYPTNLFPIFFIGFLYVMLVLITSFYIKHKIIDPISVLGENAKNIMKGNMSEEIDYHSDDEIGQFALIFKQMKDQLLENEQSKLRFEEERMQFITNITHDLKTPLSSIRAYVEGLQEGIAKTEQEQTKYLEIIDRKAIEIESLIDQLKLIDVGEPIHWAGKPEKIAFRTWLEDNLVSELEKPLYQHSNFHTSIEVDPHSLISANSQDLKRLLNNLLDNALRYQKDVLVLKVFETPDKICLDIANDGYTLSNSEVKQVFERFYTKENEIGNPKGHLGIGLHIADNIAKSMRSALSAEIKDELFHVMLSIPKVL</sequence>
<keyword evidence="4" id="KW-1003">Cell membrane</keyword>
<reference evidence="17 18" key="1">
    <citation type="submission" date="2019-11" db="EMBL/GenBank/DDBJ databases">
        <title>Paenibacillus monticola sp. nov., a novel PGPR strain isolated from mountain sample in China.</title>
        <authorList>
            <person name="Zhao Q."/>
            <person name="Li H.-P."/>
            <person name="Zhang J.-L."/>
        </authorList>
    </citation>
    <scope>NUCLEOTIDE SEQUENCE [LARGE SCALE GENOMIC DNA]</scope>
    <source>
        <strain evidence="17 18">LC-T2</strain>
    </source>
</reference>
<evidence type="ECO:0000256" key="4">
    <source>
        <dbReference type="ARBA" id="ARBA00022475"/>
    </source>
</evidence>
<dbReference type="SUPFAM" id="SSF55874">
    <property type="entry name" value="ATPase domain of HSP90 chaperone/DNA topoisomerase II/histidine kinase"/>
    <property type="match status" value="1"/>
</dbReference>
<evidence type="ECO:0000259" key="15">
    <source>
        <dbReference type="PROSITE" id="PS50109"/>
    </source>
</evidence>
<evidence type="ECO:0000256" key="8">
    <source>
        <dbReference type="ARBA" id="ARBA00022741"/>
    </source>
</evidence>
<dbReference type="InterPro" id="IPR036890">
    <property type="entry name" value="HATPase_C_sf"/>
</dbReference>
<dbReference type="GO" id="GO:0005524">
    <property type="term" value="F:ATP binding"/>
    <property type="evidence" value="ECO:0007669"/>
    <property type="project" value="UniProtKB-KW"/>
</dbReference>
<evidence type="ECO:0000256" key="1">
    <source>
        <dbReference type="ARBA" id="ARBA00000085"/>
    </source>
</evidence>
<evidence type="ECO:0000256" key="9">
    <source>
        <dbReference type="ARBA" id="ARBA00022777"/>
    </source>
</evidence>
<dbReference type="GO" id="GO:0005886">
    <property type="term" value="C:plasma membrane"/>
    <property type="evidence" value="ECO:0007669"/>
    <property type="project" value="UniProtKB-SubCell"/>
</dbReference>
<keyword evidence="6" id="KW-0808">Transferase</keyword>
<gene>
    <name evidence="17" type="ORF">GJB61_17350</name>
</gene>
<evidence type="ECO:0000259" key="16">
    <source>
        <dbReference type="PROSITE" id="PS50885"/>
    </source>
</evidence>
<keyword evidence="11 14" id="KW-1133">Transmembrane helix</keyword>
<feature type="domain" description="HAMP" evidence="16">
    <location>
        <begin position="58"/>
        <end position="110"/>
    </location>
</feature>
<evidence type="ECO:0000256" key="10">
    <source>
        <dbReference type="ARBA" id="ARBA00022840"/>
    </source>
</evidence>
<evidence type="ECO:0000256" key="6">
    <source>
        <dbReference type="ARBA" id="ARBA00022679"/>
    </source>
</evidence>
<evidence type="ECO:0000256" key="13">
    <source>
        <dbReference type="ARBA" id="ARBA00023136"/>
    </source>
</evidence>
<dbReference type="RefSeq" id="WP_154120131.1">
    <property type="nucleotide sequence ID" value="NZ_WJXB01000006.1"/>
</dbReference>
<evidence type="ECO:0000256" key="2">
    <source>
        <dbReference type="ARBA" id="ARBA00004651"/>
    </source>
</evidence>
<keyword evidence="5" id="KW-0597">Phosphoprotein</keyword>
<dbReference type="Gene3D" id="3.30.565.10">
    <property type="entry name" value="Histidine kinase-like ATPase, C-terminal domain"/>
    <property type="match status" value="1"/>
</dbReference>
<evidence type="ECO:0000313" key="18">
    <source>
        <dbReference type="Proteomes" id="UP000463051"/>
    </source>
</evidence>
<keyword evidence="10" id="KW-0067">ATP-binding</keyword>
<dbReference type="InterPro" id="IPR005467">
    <property type="entry name" value="His_kinase_dom"/>
</dbReference>
<evidence type="ECO:0000256" key="3">
    <source>
        <dbReference type="ARBA" id="ARBA00012438"/>
    </source>
</evidence>
<dbReference type="EMBL" id="WJXB01000006">
    <property type="protein sequence ID" value="MRN54750.1"/>
    <property type="molecule type" value="Genomic_DNA"/>
</dbReference>
<dbReference type="InterPro" id="IPR050398">
    <property type="entry name" value="HssS/ArlS-like"/>
</dbReference>
<dbReference type="Proteomes" id="UP000463051">
    <property type="component" value="Unassembled WGS sequence"/>
</dbReference>
<organism evidence="17 18">
    <name type="scientific">Paenibacillus monticola</name>
    <dbReference type="NCBI Taxonomy" id="2666075"/>
    <lineage>
        <taxon>Bacteria</taxon>
        <taxon>Bacillati</taxon>
        <taxon>Bacillota</taxon>
        <taxon>Bacilli</taxon>
        <taxon>Bacillales</taxon>
        <taxon>Paenibacillaceae</taxon>
        <taxon>Paenibacillus</taxon>
    </lineage>
</organism>
<evidence type="ECO:0000256" key="7">
    <source>
        <dbReference type="ARBA" id="ARBA00022692"/>
    </source>
</evidence>
<dbReference type="Gene3D" id="1.10.287.130">
    <property type="match status" value="1"/>
</dbReference>
<keyword evidence="12" id="KW-0902">Two-component regulatory system</keyword>
<name>A0A7X2H798_9BACL</name>
<dbReference type="AlphaFoldDB" id="A0A7X2H798"/>
<dbReference type="PROSITE" id="PS50885">
    <property type="entry name" value="HAMP"/>
    <property type="match status" value="1"/>
</dbReference>
<keyword evidence="9" id="KW-0418">Kinase</keyword>
<keyword evidence="8" id="KW-0547">Nucleotide-binding</keyword>
<dbReference type="SUPFAM" id="SSF158472">
    <property type="entry name" value="HAMP domain-like"/>
    <property type="match status" value="1"/>
</dbReference>
<dbReference type="Gene3D" id="6.10.340.10">
    <property type="match status" value="1"/>
</dbReference>
<evidence type="ECO:0000256" key="11">
    <source>
        <dbReference type="ARBA" id="ARBA00022989"/>
    </source>
</evidence>